<dbReference type="GeneID" id="64693589"/>
<dbReference type="Pfam" id="PF18759">
    <property type="entry name" value="Plavaka"/>
    <property type="match status" value="1"/>
</dbReference>
<proteinExistence type="predicted"/>
<organism evidence="1 2">
    <name type="scientific">Suillus discolor</name>
    <dbReference type="NCBI Taxonomy" id="1912936"/>
    <lineage>
        <taxon>Eukaryota</taxon>
        <taxon>Fungi</taxon>
        <taxon>Dikarya</taxon>
        <taxon>Basidiomycota</taxon>
        <taxon>Agaricomycotina</taxon>
        <taxon>Agaricomycetes</taxon>
        <taxon>Agaricomycetidae</taxon>
        <taxon>Boletales</taxon>
        <taxon>Suillineae</taxon>
        <taxon>Suillaceae</taxon>
        <taxon>Suillus</taxon>
    </lineage>
</organism>
<reference evidence="1" key="1">
    <citation type="journal article" date="2020" name="New Phytol.">
        <title>Comparative genomics reveals dynamic genome evolution in host specialist ectomycorrhizal fungi.</title>
        <authorList>
            <person name="Lofgren L.A."/>
            <person name="Nguyen N.H."/>
            <person name="Vilgalys R."/>
            <person name="Ruytinx J."/>
            <person name="Liao H.L."/>
            <person name="Branco S."/>
            <person name="Kuo A."/>
            <person name="LaButti K."/>
            <person name="Lipzen A."/>
            <person name="Andreopoulos W."/>
            <person name="Pangilinan J."/>
            <person name="Riley R."/>
            <person name="Hundley H."/>
            <person name="Na H."/>
            <person name="Barry K."/>
            <person name="Grigoriev I.V."/>
            <person name="Stajich J.E."/>
            <person name="Kennedy P.G."/>
        </authorList>
    </citation>
    <scope>NUCLEOTIDE SEQUENCE</scope>
    <source>
        <strain evidence="1">FC423</strain>
    </source>
</reference>
<gene>
    <name evidence="1" type="ORF">F5147DRAFT_576546</name>
</gene>
<comment type="caution">
    <text evidence="1">The sequence shown here is derived from an EMBL/GenBank/DDBJ whole genome shotgun (WGS) entry which is preliminary data.</text>
</comment>
<name>A0A9P7F7Y5_9AGAM</name>
<protein>
    <submittedName>
        <fullName evidence="1">Uncharacterized protein</fullName>
    </submittedName>
</protein>
<dbReference type="OrthoDB" id="2688393at2759"/>
<evidence type="ECO:0000313" key="2">
    <source>
        <dbReference type="Proteomes" id="UP000823399"/>
    </source>
</evidence>
<dbReference type="EMBL" id="JABBWM010000026">
    <property type="protein sequence ID" value="KAG2108746.1"/>
    <property type="molecule type" value="Genomic_DNA"/>
</dbReference>
<feature type="non-terminal residue" evidence="1">
    <location>
        <position position="1"/>
    </location>
</feature>
<sequence length="71" mass="8537">LFTFIDALLKGPKWHCMIIQTEGYITIHSVYLIWHDALKVMHHIFGNLAFTKNMKFDPYEIYNNEEQKYSE</sequence>
<dbReference type="InterPro" id="IPR041078">
    <property type="entry name" value="Plavaka"/>
</dbReference>
<dbReference type="Proteomes" id="UP000823399">
    <property type="component" value="Unassembled WGS sequence"/>
</dbReference>
<accession>A0A9P7F7Y5</accession>
<evidence type="ECO:0000313" key="1">
    <source>
        <dbReference type="EMBL" id="KAG2108746.1"/>
    </source>
</evidence>
<dbReference type="AlphaFoldDB" id="A0A9P7F7Y5"/>
<dbReference type="RefSeq" id="XP_041293116.1">
    <property type="nucleotide sequence ID" value="XM_041431330.1"/>
</dbReference>
<keyword evidence="2" id="KW-1185">Reference proteome</keyword>